<dbReference type="AlphaFoldDB" id="A0A290QBW5"/>
<sequence>MNFKTRALEELRARRSAIAHKYTVAGLDGFVDTIVTPVALRSGQGENFTPISTVTEFGQRILGAAGKSTNIEYYPRMDKLGGNGPIMANAILAAGCKLTYIGALGQDSIHPVFAPIAAKARAVSLCAPAATTAVEFNDGKIMFGQMKSLDEITYARISEVMGRDDFHAQLAAADLIALVNWTMITHMTAIFAELTEKVFPALPKRDRIFFFDLADPEKRSAADLVDALGKIAAFEKFGRVTLGLNLKEAQQVFAALGLGISEGDDEAVLRHTAAEIRKKLNVSTVVVHPRKSAACATADATYWVPGPYCEQPLITTGAGDHFNAGFSVGQLLGLSPEACLATGVCTSGHYVRTAASPSIDDLETFLANWK</sequence>
<dbReference type="InterPro" id="IPR057621">
    <property type="entry name" value="Khk_prokaryotic"/>
</dbReference>
<dbReference type="InterPro" id="IPR029056">
    <property type="entry name" value="Ribokinase-like"/>
</dbReference>
<dbReference type="RefSeq" id="WP_096057376.1">
    <property type="nucleotide sequence ID" value="NZ_CP023344.1"/>
</dbReference>
<dbReference type="EMBL" id="CP023344">
    <property type="protein sequence ID" value="ATC65747.1"/>
    <property type="molecule type" value="Genomic_DNA"/>
</dbReference>
<dbReference type="Proteomes" id="UP000217265">
    <property type="component" value="Chromosome"/>
</dbReference>
<reference evidence="1 2" key="1">
    <citation type="submission" date="2017-09" db="EMBL/GenBank/DDBJ databases">
        <title>Complete genome sequence of Verrucomicrobial strain HZ-65, isolated from freshwater.</title>
        <authorList>
            <person name="Choi A."/>
        </authorList>
    </citation>
    <scope>NUCLEOTIDE SEQUENCE [LARGE SCALE GENOMIC DNA]</scope>
    <source>
        <strain evidence="1 2">HZ-65</strain>
    </source>
</reference>
<dbReference type="Pfam" id="PF25270">
    <property type="entry name" value="Khk"/>
    <property type="match status" value="1"/>
</dbReference>
<keyword evidence="2" id="KW-1185">Reference proteome</keyword>
<dbReference type="SUPFAM" id="SSF53613">
    <property type="entry name" value="Ribokinase-like"/>
    <property type="match status" value="1"/>
</dbReference>
<keyword evidence="1" id="KW-0418">Kinase</keyword>
<gene>
    <name evidence="1" type="ORF">CMV30_18330</name>
</gene>
<dbReference type="OrthoDB" id="787163at2"/>
<accession>A0A290QBW5</accession>
<organism evidence="1 2">
    <name type="scientific">Nibricoccus aquaticus</name>
    <dbReference type="NCBI Taxonomy" id="2576891"/>
    <lineage>
        <taxon>Bacteria</taxon>
        <taxon>Pseudomonadati</taxon>
        <taxon>Verrucomicrobiota</taxon>
        <taxon>Opitutia</taxon>
        <taxon>Opitutales</taxon>
        <taxon>Opitutaceae</taxon>
        <taxon>Nibricoccus</taxon>
    </lineage>
</organism>
<name>A0A290QBW5_9BACT</name>
<dbReference type="KEGG" id="vbh:CMV30_18330"/>
<protein>
    <submittedName>
        <fullName evidence="1">Sugar kinase</fullName>
    </submittedName>
</protein>
<dbReference type="Gene3D" id="3.40.1190.20">
    <property type="match status" value="1"/>
</dbReference>
<dbReference type="GO" id="GO:0016301">
    <property type="term" value="F:kinase activity"/>
    <property type="evidence" value="ECO:0007669"/>
    <property type="project" value="UniProtKB-KW"/>
</dbReference>
<keyword evidence="1" id="KW-0808">Transferase</keyword>
<proteinExistence type="predicted"/>
<evidence type="ECO:0000313" key="2">
    <source>
        <dbReference type="Proteomes" id="UP000217265"/>
    </source>
</evidence>
<evidence type="ECO:0000313" key="1">
    <source>
        <dbReference type="EMBL" id="ATC65747.1"/>
    </source>
</evidence>